<dbReference type="AlphaFoldDB" id="A0A4R1HUZ2"/>
<reference evidence="5 6" key="1">
    <citation type="submission" date="2019-03" db="EMBL/GenBank/DDBJ databases">
        <title>Sequencing the genomes of 1000 actinobacteria strains.</title>
        <authorList>
            <person name="Klenk H.-P."/>
        </authorList>
    </citation>
    <scope>NUCLEOTIDE SEQUENCE [LARGE SCALE GENOMIC DNA]</scope>
    <source>
        <strain evidence="5 6">DSM 44969</strain>
    </source>
</reference>
<evidence type="ECO:0000313" key="6">
    <source>
        <dbReference type="Proteomes" id="UP000295560"/>
    </source>
</evidence>
<accession>A0A4R1HUZ2</accession>
<dbReference type="Pfam" id="PF08448">
    <property type="entry name" value="PAS_4"/>
    <property type="match status" value="1"/>
</dbReference>
<dbReference type="InterPro" id="IPR035965">
    <property type="entry name" value="PAS-like_dom_sf"/>
</dbReference>
<dbReference type="Pfam" id="PF00196">
    <property type="entry name" value="GerE"/>
    <property type="match status" value="1"/>
</dbReference>
<dbReference type="SMART" id="SM00421">
    <property type="entry name" value="HTH_LUXR"/>
    <property type="match status" value="1"/>
</dbReference>
<dbReference type="InterPro" id="IPR013656">
    <property type="entry name" value="PAS_4"/>
</dbReference>
<keyword evidence="1" id="KW-0805">Transcription regulation</keyword>
<evidence type="ECO:0000256" key="2">
    <source>
        <dbReference type="ARBA" id="ARBA00023125"/>
    </source>
</evidence>
<dbReference type="InterPro" id="IPR016032">
    <property type="entry name" value="Sig_transdc_resp-reg_C-effctor"/>
</dbReference>
<dbReference type="GO" id="GO:0003677">
    <property type="term" value="F:DNA binding"/>
    <property type="evidence" value="ECO:0007669"/>
    <property type="project" value="UniProtKB-KW"/>
</dbReference>
<dbReference type="GO" id="GO:0006355">
    <property type="term" value="P:regulation of DNA-templated transcription"/>
    <property type="evidence" value="ECO:0007669"/>
    <property type="project" value="InterPro"/>
</dbReference>
<proteinExistence type="predicted"/>
<dbReference type="OrthoDB" id="46486at2"/>
<keyword evidence="6" id="KW-1185">Reference proteome</keyword>
<evidence type="ECO:0000256" key="1">
    <source>
        <dbReference type="ARBA" id="ARBA00023015"/>
    </source>
</evidence>
<dbReference type="InterPro" id="IPR036388">
    <property type="entry name" value="WH-like_DNA-bd_sf"/>
</dbReference>
<dbReference type="EMBL" id="SMFZ01000001">
    <property type="protein sequence ID" value="TCK24490.1"/>
    <property type="molecule type" value="Genomic_DNA"/>
</dbReference>
<name>A0A4R1HUZ2_PSEEN</name>
<feature type="domain" description="HTH luxR-type" evidence="4">
    <location>
        <begin position="131"/>
        <end position="196"/>
    </location>
</feature>
<dbReference type="Proteomes" id="UP000295560">
    <property type="component" value="Unassembled WGS sequence"/>
</dbReference>
<evidence type="ECO:0000313" key="5">
    <source>
        <dbReference type="EMBL" id="TCK24490.1"/>
    </source>
</evidence>
<dbReference type="RefSeq" id="WP_132420930.1">
    <property type="nucleotide sequence ID" value="NZ_SMFZ01000001.1"/>
</dbReference>
<dbReference type="PANTHER" id="PTHR44688">
    <property type="entry name" value="DNA-BINDING TRANSCRIPTIONAL ACTIVATOR DEVR_DOSR"/>
    <property type="match status" value="1"/>
</dbReference>
<dbReference type="SUPFAM" id="SSF55785">
    <property type="entry name" value="PYP-like sensor domain (PAS domain)"/>
    <property type="match status" value="1"/>
</dbReference>
<evidence type="ECO:0000259" key="4">
    <source>
        <dbReference type="PROSITE" id="PS50043"/>
    </source>
</evidence>
<sequence>MRVLSYDASDRDRFPTDSTSACMVSLDRGLRVVAANQEMFRRLGDIGSKEVCGSSFCELLDASIRTKVRSQMERLLDGQQARFRERSVAFTGPESSLRGDLMATAVARGAGRVEGVVATLRTDAHKAEAPRSAPRKILSDMDARILEGVASGASTVQLASTLYLSRGGVEYHVTALLRKMKVKNRPALISKAYSMGFFDLGSWPPQVVPDHVK</sequence>
<evidence type="ECO:0000256" key="3">
    <source>
        <dbReference type="ARBA" id="ARBA00023163"/>
    </source>
</evidence>
<protein>
    <submittedName>
        <fullName evidence="5">PAS domain-containing protein</fullName>
    </submittedName>
</protein>
<dbReference type="InterPro" id="IPR000792">
    <property type="entry name" value="Tscrpt_reg_LuxR_C"/>
</dbReference>
<dbReference type="PANTHER" id="PTHR44688:SF16">
    <property type="entry name" value="DNA-BINDING TRANSCRIPTIONAL ACTIVATOR DEVR_DOSR"/>
    <property type="match status" value="1"/>
</dbReference>
<dbReference type="Gene3D" id="3.30.450.20">
    <property type="entry name" value="PAS domain"/>
    <property type="match status" value="1"/>
</dbReference>
<keyword evidence="3" id="KW-0804">Transcription</keyword>
<dbReference type="SUPFAM" id="SSF46894">
    <property type="entry name" value="C-terminal effector domain of the bipartite response regulators"/>
    <property type="match status" value="1"/>
</dbReference>
<keyword evidence="2" id="KW-0238">DNA-binding</keyword>
<organism evidence="5 6">
    <name type="scientific">Pseudonocardia endophytica</name>
    <dbReference type="NCBI Taxonomy" id="401976"/>
    <lineage>
        <taxon>Bacteria</taxon>
        <taxon>Bacillati</taxon>
        <taxon>Actinomycetota</taxon>
        <taxon>Actinomycetes</taxon>
        <taxon>Pseudonocardiales</taxon>
        <taxon>Pseudonocardiaceae</taxon>
        <taxon>Pseudonocardia</taxon>
    </lineage>
</organism>
<dbReference type="Gene3D" id="1.10.10.10">
    <property type="entry name" value="Winged helix-like DNA-binding domain superfamily/Winged helix DNA-binding domain"/>
    <property type="match status" value="1"/>
</dbReference>
<gene>
    <name evidence="5" type="ORF">EV378_0262</name>
</gene>
<dbReference type="PROSITE" id="PS50043">
    <property type="entry name" value="HTH_LUXR_2"/>
    <property type="match status" value="1"/>
</dbReference>
<comment type="caution">
    <text evidence="5">The sequence shown here is derived from an EMBL/GenBank/DDBJ whole genome shotgun (WGS) entry which is preliminary data.</text>
</comment>